<dbReference type="InterPro" id="IPR052031">
    <property type="entry name" value="Membrane_Transporter-Flippase"/>
</dbReference>
<feature type="transmembrane region" description="Helical" evidence="8">
    <location>
        <begin position="117"/>
        <end position="136"/>
    </location>
</feature>
<feature type="transmembrane region" description="Helical" evidence="8">
    <location>
        <begin position="257"/>
        <end position="277"/>
    </location>
</feature>
<dbReference type="GeneID" id="94844258"/>
<dbReference type="Pfam" id="PF01554">
    <property type="entry name" value="MatE"/>
    <property type="match status" value="2"/>
</dbReference>
<comment type="similarity">
    <text evidence="2">Belongs to the multi antimicrobial extrusion (MATE) (TC 2.A.66.1) family.</text>
</comment>
<sequence length="490" mass="54755">MSSSLSDQALLKHLNDETQSTPEELRFSSQNPLRTLFVQSFGPLLYNVGNAVHDALDMYIISKALGERCLQIVGFSSIIRFLLRSFAVYFSQGAVSRVPSLIGERRQAEASQVITDLYRLTLIAMIFMPVVFVFISKPMLVFMGCTQEIAEECLSYLIPIICVSPFTGIYQMSCGFLQSEGRSVLNGMMQLSAFVINCGIFAPILLFWAKVQLNLAGLAFALSQIVPSVVLLILIFNGKFNLKPSWRQWSHKFSPETLVSLKLATSFILTILAGAFPPMVMMNFMMKAAAEVGTSSAVANGFSVFLKIQTLVNSFSQGFSQGMLASGSYANGAKKQRRMFLLFGWTILVTSLILLIFTPLMIFKPEWIASFWMSNNEELDYTKLMFKIPFFTNFLNSINDTVISLLLSATFAYSAMAPSLVRGAFYIIGACILYYTDKTNPRRMMYVYVINDLVVLFVDAIILIHPLKVMIGHMRKNESTTETMAAIKIP</sequence>
<feature type="transmembrane region" description="Helical" evidence="8">
    <location>
        <begin position="448"/>
        <end position="467"/>
    </location>
</feature>
<feature type="transmembrane region" description="Helical" evidence="8">
    <location>
        <begin position="420"/>
        <end position="436"/>
    </location>
</feature>
<evidence type="ECO:0000256" key="7">
    <source>
        <dbReference type="ARBA" id="ARBA00023136"/>
    </source>
</evidence>
<evidence type="ECO:0000313" key="9">
    <source>
        <dbReference type="EMBL" id="OHS99331.1"/>
    </source>
</evidence>
<evidence type="ECO:0000256" key="2">
    <source>
        <dbReference type="ARBA" id="ARBA00010199"/>
    </source>
</evidence>
<dbReference type="GO" id="GO:0005886">
    <property type="term" value="C:plasma membrane"/>
    <property type="evidence" value="ECO:0007669"/>
    <property type="project" value="UniProtKB-SubCell"/>
</dbReference>
<keyword evidence="6 8" id="KW-1133">Transmembrane helix</keyword>
<gene>
    <name evidence="9" type="ORF">TRFO_34236</name>
</gene>
<feature type="transmembrane region" description="Helical" evidence="8">
    <location>
        <begin position="189"/>
        <end position="209"/>
    </location>
</feature>
<evidence type="ECO:0000256" key="8">
    <source>
        <dbReference type="SAM" id="Phobius"/>
    </source>
</evidence>
<dbReference type="AlphaFoldDB" id="A0A1J4JP90"/>
<dbReference type="InterPro" id="IPR002528">
    <property type="entry name" value="MATE_fam"/>
</dbReference>
<dbReference type="GO" id="GO:0015297">
    <property type="term" value="F:antiporter activity"/>
    <property type="evidence" value="ECO:0007669"/>
    <property type="project" value="InterPro"/>
</dbReference>
<evidence type="ECO:0000313" key="10">
    <source>
        <dbReference type="Proteomes" id="UP000179807"/>
    </source>
</evidence>
<accession>A0A1J4JP90</accession>
<reference evidence="9" key="1">
    <citation type="submission" date="2016-10" db="EMBL/GenBank/DDBJ databases">
        <authorList>
            <person name="Benchimol M."/>
            <person name="Almeida L.G."/>
            <person name="Vasconcelos A.T."/>
            <person name="Perreira-Neves A."/>
            <person name="Rosa I.A."/>
            <person name="Tasca T."/>
            <person name="Bogo M.R."/>
            <person name="de Souza W."/>
        </authorList>
    </citation>
    <scope>NUCLEOTIDE SEQUENCE [LARGE SCALE GENOMIC DNA]</scope>
    <source>
        <strain evidence="9">K</strain>
    </source>
</reference>
<evidence type="ECO:0000256" key="3">
    <source>
        <dbReference type="ARBA" id="ARBA00022448"/>
    </source>
</evidence>
<dbReference type="RefSeq" id="XP_068352468.1">
    <property type="nucleotide sequence ID" value="XM_068509554.1"/>
</dbReference>
<organism evidence="9 10">
    <name type="scientific">Tritrichomonas foetus</name>
    <dbReference type="NCBI Taxonomy" id="1144522"/>
    <lineage>
        <taxon>Eukaryota</taxon>
        <taxon>Metamonada</taxon>
        <taxon>Parabasalia</taxon>
        <taxon>Tritrichomonadida</taxon>
        <taxon>Tritrichomonadidae</taxon>
        <taxon>Tritrichomonas</taxon>
    </lineage>
</organism>
<comment type="subcellular location">
    <subcellularLocation>
        <location evidence="1">Cell membrane</location>
        <topology evidence="1">Multi-pass membrane protein</topology>
    </subcellularLocation>
</comment>
<dbReference type="OrthoDB" id="10264381at2759"/>
<keyword evidence="7 8" id="KW-0472">Membrane</keyword>
<dbReference type="VEuPathDB" id="TrichDB:TRFO_34236"/>
<evidence type="ECO:0000256" key="5">
    <source>
        <dbReference type="ARBA" id="ARBA00022692"/>
    </source>
</evidence>
<proteinExistence type="inferred from homology"/>
<keyword evidence="5 8" id="KW-0812">Transmembrane</keyword>
<keyword evidence="3" id="KW-0813">Transport</keyword>
<evidence type="ECO:0000256" key="6">
    <source>
        <dbReference type="ARBA" id="ARBA00022989"/>
    </source>
</evidence>
<evidence type="ECO:0000256" key="4">
    <source>
        <dbReference type="ARBA" id="ARBA00022475"/>
    </source>
</evidence>
<evidence type="ECO:0008006" key="11">
    <source>
        <dbReference type="Google" id="ProtNLM"/>
    </source>
</evidence>
<dbReference type="PANTHER" id="PTHR43549">
    <property type="entry name" value="MULTIDRUG RESISTANCE PROTEIN YPNP-RELATED"/>
    <property type="match status" value="1"/>
</dbReference>
<keyword evidence="10" id="KW-1185">Reference proteome</keyword>
<evidence type="ECO:0000256" key="1">
    <source>
        <dbReference type="ARBA" id="ARBA00004651"/>
    </source>
</evidence>
<protein>
    <recommendedName>
        <fullName evidence="11">MatE family protein</fullName>
    </recommendedName>
</protein>
<name>A0A1J4JP90_9EUKA</name>
<dbReference type="PANTHER" id="PTHR43549:SF2">
    <property type="entry name" value="MULTIDRUG RESISTANCE PROTEIN NORM-RELATED"/>
    <property type="match status" value="1"/>
</dbReference>
<dbReference type="GO" id="GO:0042910">
    <property type="term" value="F:xenobiotic transmembrane transporter activity"/>
    <property type="evidence" value="ECO:0007669"/>
    <property type="project" value="InterPro"/>
</dbReference>
<feature type="transmembrane region" description="Helical" evidence="8">
    <location>
        <begin position="156"/>
        <end position="177"/>
    </location>
</feature>
<keyword evidence="4" id="KW-1003">Cell membrane</keyword>
<feature type="transmembrane region" description="Helical" evidence="8">
    <location>
        <begin position="215"/>
        <end position="236"/>
    </location>
</feature>
<feature type="transmembrane region" description="Helical" evidence="8">
    <location>
        <begin position="340"/>
        <end position="363"/>
    </location>
</feature>
<dbReference type="Proteomes" id="UP000179807">
    <property type="component" value="Unassembled WGS sequence"/>
</dbReference>
<comment type="caution">
    <text evidence="9">The sequence shown here is derived from an EMBL/GenBank/DDBJ whole genome shotgun (WGS) entry which is preliminary data.</text>
</comment>
<dbReference type="CDD" id="cd12082">
    <property type="entry name" value="MATE_like"/>
    <property type="match status" value="1"/>
</dbReference>
<dbReference type="EMBL" id="MLAK01001010">
    <property type="protein sequence ID" value="OHS99331.1"/>
    <property type="molecule type" value="Genomic_DNA"/>
</dbReference>